<organism evidence="1 2">
    <name type="scientific">Streptomyces fagopyri</name>
    <dbReference type="NCBI Taxonomy" id="2662397"/>
    <lineage>
        <taxon>Bacteria</taxon>
        <taxon>Bacillati</taxon>
        <taxon>Actinomycetota</taxon>
        <taxon>Actinomycetes</taxon>
        <taxon>Kitasatosporales</taxon>
        <taxon>Streptomycetaceae</taxon>
        <taxon>Streptomyces</taxon>
    </lineage>
</organism>
<keyword evidence="2" id="KW-1185">Reference proteome</keyword>
<dbReference type="Proteomes" id="UP000326179">
    <property type="component" value="Chromosome"/>
</dbReference>
<gene>
    <name evidence="1" type="ORF">GFH48_19040</name>
</gene>
<proteinExistence type="predicted"/>
<protein>
    <submittedName>
        <fullName evidence="1">Uncharacterized protein</fullName>
    </submittedName>
</protein>
<accession>A0A5Q0LE13</accession>
<dbReference type="AlphaFoldDB" id="A0A5Q0LE13"/>
<name>A0A5Q0LE13_9ACTN</name>
<evidence type="ECO:0000313" key="2">
    <source>
        <dbReference type="Proteomes" id="UP000326179"/>
    </source>
</evidence>
<dbReference type="RefSeq" id="WP_153289361.1">
    <property type="nucleotide sequence ID" value="NZ_CP045643.1"/>
</dbReference>
<sequence>MDRYEYGCLYLVRVQAQKRRRQPAFDEVWAYARTGSNVAGQRCESDIAALNLLGQGGWIIDSGKQIATPEWISSAVLSEVEGAVIGGTTSEHFMRRRWHGEPQSG</sequence>
<dbReference type="EMBL" id="CP045643">
    <property type="protein sequence ID" value="QFZ75084.1"/>
    <property type="molecule type" value="Genomic_DNA"/>
</dbReference>
<dbReference type="KEGG" id="sfy:GFH48_19040"/>
<reference evidence="1 2" key="1">
    <citation type="submission" date="2019-10" db="EMBL/GenBank/DDBJ databases">
        <title>A novel species.</title>
        <authorList>
            <person name="Gao J."/>
        </authorList>
    </citation>
    <scope>NUCLEOTIDE SEQUENCE [LARGE SCALE GENOMIC DNA]</scope>
    <source>
        <strain evidence="1 2">QMT-28</strain>
    </source>
</reference>
<evidence type="ECO:0000313" key="1">
    <source>
        <dbReference type="EMBL" id="QFZ75084.1"/>
    </source>
</evidence>